<dbReference type="EMBL" id="CAHIKZ030005601">
    <property type="protein sequence ID" value="CAE1331350.1"/>
    <property type="molecule type" value="Genomic_DNA"/>
</dbReference>
<evidence type="ECO:0000256" key="10">
    <source>
        <dbReference type="SAM" id="MobiDB-lite"/>
    </source>
</evidence>
<evidence type="ECO:0000259" key="11">
    <source>
        <dbReference type="PROSITE" id="PS51886"/>
    </source>
</evidence>
<gene>
    <name evidence="12" type="ORF">SPHA_80538</name>
</gene>
<evidence type="ECO:0000313" key="13">
    <source>
        <dbReference type="Proteomes" id="UP000597762"/>
    </source>
</evidence>
<evidence type="ECO:0000256" key="4">
    <source>
        <dbReference type="ARBA" id="ARBA00022490"/>
    </source>
</evidence>
<feature type="domain" description="TLDc" evidence="11">
    <location>
        <begin position="1"/>
        <end position="155"/>
    </location>
</feature>
<dbReference type="GO" id="GO:0016020">
    <property type="term" value="C:membrane"/>
    <property type="evidence" value="ECO:0007669"/>
    <property type="project" value="UniProtKB-SubCell"/>
</dbReference>
<evidence type="ECO:0000256" key="3">
    <source>
        <dbReference type="ARBA" id="ARBA00004496"/>
    </source>
</evidence>
<evidence type="ECO:0000313" key="12">
    <source>
        <dbReference type="EMBL" id="CAE1331350.1"/>
    </source>
</evidence>
<dbReference type="GO" id="GO:0005634">
    <property type="term" value="C:nucleus"/>
    <property type="evidence" value="ECO:0007669"/>
    <property type="project" value="TreeGrafter"/>
</dbReference>
<dbReference type="GO" id="GO:0005764">
    <property type="term" value="C:lysosome"/>
    <property type="evidence" value="ECO:0007669"/>
    <property type="project" value="UniProtKB-SubCell"/>
</dbReference>
<feature type="region of interest" description="Disordered" evidence="10">
    <location>
        <begin position="134"/>
        <end position="155"/>
    </location>
</feature>
<comment type="subcellular location">
    <subcellularLocation>
        <location evidence="3">Cytoplasm</location>
    </subcellularLocation>
    <subcellularLocation>
        <location evidence="2">Lysosome</location>
    </subcellularLocation>
    <subcellularLocation>
        <location evidence="1">Membrane</location>
    </subcellularLocation>
</comment>
<dbReference type="PANTHER" id="PTHR23354:SF131">
    <property type="entry name" value="MTOR-ASSOCIATED PROTEIN MEAK7"/>
    <property type="match status" value="1"/>
</dbReference>
<accession>A0A812ER64</accession>
<dbReference type="InterPro" id="IPR006571">
    <property type="entry name" value="TLDc_dom"/>
</dbReference>
<evidence type="ECO:0000256" key="7">
    <source>
        <dbReference type="ARBA" id="ARBA00039594"/>
    </source>
</evidence>
<proteinExistence type="predicted"/>
<comment type="caution">
    <text evidence="12">The sequence shown here is derived from an EMBL/GenBank/DDBJ whole genome shotgun (WGS) entry which is preliminary data.</text>
</comment>
<keyword evidence="6" id="KW-0458">Lysosome</keyword>
<keyword evidence="5" id="KW-0472">Membrane</keyword>
<keyword evidence="13" id="KW-1185">Reference proteome</keyword>
<evidence type="ECO:0000256" key="9">
    <source>
        <dbReference type="ARBA" id="ARBA00042134"/>
    </source>
</evidence>
<dbReference type="Pfam" id="PF07534">
    <property type="entry name" value="TLD"/>
    <property type="match status" value="1"/>
</dbReference>
<dbReference type="GO" id="GO:0006979">
    <property type="term" value="P:response to oxidative stress"/>
    <property type="evidence" value="ECO:0007669"/>
    <property type="project" value="TreeGrafter"/>
</dbReference>
<dbReference type="Proteomes" id="UP000597762">
    <property type="component" value="Unassembled WGS sequence"/>
</dbReference>
<evidence type="ECO:0000256" key="5">
    <source>
        <dbReference type="ARBA" id="ARBA00023136"/>
    </source>
</evidence>
<protein>
    <recommendedName>
        <fullName evidence="7">MTOR-associated protein MEAK7</fullName>
    </recommendedName>
    <alternativeName>
        <fullName evidence="9">TBC/LysM-associated domain-containing protein 1</fullName>
    </alternativeName>
    <alternativeName>
        <fullName evidence="8">TLD domain-containing protein 1</fullName>
    </alternativeName>
</protein>
<sequence length="155" mass="17582">MINSVIPHRLQMSTWSPLFCSNVDGFSFQRLIFFVENKGPTVIIIKDSEKHVFGGFASHRWNASANFIGDEECFLFTLSPEFNIYLPTGYNKNFMYFNYGVHTMPSGMAQYHQSTLDRDPAAKAVLSLLARGPHSEGLRQGDSFAELPDHPQIQF</sequence>
<evidence type="ECO:0000256" key="1">
    <source>
        <dbReference type="ARBA" id="ARBA00004370"/>
    </source>
</evidence>
<organism evidence="12 13">
    <name type="scientific">Acanthosepion pharaonis</name>
    <name type="common">Pharaoh cuttlefish</name>
    <name type="synonym">Sepia pharaonis</name>
    <dbReference type="NCBI Taxonomy" id="158019"/>
    <lineage>
        <taxon>Eukaryota</taxon>
        <taxon>Metazoa</taxon>
        <taxon>Spiralia</taxon>
        <taxon>Lophotrochozoa</taxon>
        <taxon>Mollusca</taxon>
        <taxon>Cephalopoda</taxon>
        <taxon>Coleoidea</taxon>
        <taxon>Decapodiformes</taxon>
        <taxon>Sepiida</taxon>
        <taxon>Sepiina</taxon>
        <taxon>Sepiidae</taxon>
        <taxon>Acanthosepion</taxon>
    </lineage>
</organism>
<evidence type="ECO:0000256" key="6">
    <source>
        <dbReference type="ARBA" id="ARBA00023228"/>
    </source>
</evidence>
<name>A0A812ER64_ACAPH</name>
<evidence type="ECO:0000256" key="8">
    <source>
        <dbReference type="ARBA" id="ARBA00041780"/>
    </source>
</evidence>
<dbReference type="PANTHER" id="PTHR23354">
    <property type="entry name" value="NUCLEOLAR PROTEIN 7/ESTROGEN RECEPTOR COACTIVATOR-RELATED"/>
    <property type="match status" value="1"/>
</dbReference>
<dbReference type="PROSITE" id="PS51886">
    <property type="entry name" value="TLDC"/>
    <property type="match status" value="1"/>
</dbReference>
<dbReference type="AlphaFoldDB" id="A0A812ER64"/>
<evidence type="ECO:0000256" key="2">
    <source>
        <dbReference type="ARBA" id="ARBA00004371"/>
    </source>
</evidence>
<dbReference type="OrthoDB" id="289228at2759"/>
<dbReference type="SMART" id="SM00584">
    <property type="entry name" value="TLDc"/>
    <property type="match status" value="1"/>
</dbReference>
<reference evidence="12" key="1">
    <citation type="submission" date="2021-01" db="EMBL/GenBank/DDBJ databases">
        <authorList>
            <person name="Li R."/>
            <person name="Bekaert M."/>
        </authorList>
    </citation>
    <scope>NUCLEOTIDE SEQUENCE</scope>
    <source>
        <strain evidence="12">Farmed</strain>
    </source>
</reference>
<keyword evidence="4" id="KW-0963">Cytoplasm</keyword>